<feature type="region of interest" description="Disordered" evidence="1">
    <location>
        <begin position="55"/>
        <end position="84"/>
    </location>
</feature>
<evidence type="ECO:0000313" key="3">
    <source>
        <dbReference type="Proteomes" id="UP001153069"/>
    </source>
</evidence>
<accession>A0A9N8HQY7</accession>
<feature type="compositionally biased region" description="Basic and acidic residues" evidence="1">
    <location>
        <begin position="189"/>
        <end position="206"/>
    </location>
</feature>
<keyword evidence="3" id="KW-1185">Reference proteome</keyword>
<feature type="compositionally biased region" description="Polar residues" evidence="1">
    <location>
        <begin position="636"/>
        <end position="656"/>
    </location>
</feature>
<feature type="region of interest" description="Disordered" evidence="1">
    <location>
        <begin position="105"/>
        <end position="235"/>
    </location>
</feature>
<feature type="region of interest" description="Disordered" evidence="1">
    <location>
        <begin position="426"/>
        <end position="759"/>
    </location>
</feature>
<evidence type="ECO:0000313" key="2">
    <source>
        <dbReference type="EMBL" id="CAB9519583.1"/>
    </source>
</evidence>
<dbReference type="AlphaFoldDB" id="A0A9N8HQY7"/>
<gene>
    <name evidence="2" type="ORF">SEMRO_1028_G233140.1</name>
</gene>
<feature type="compositionally biased region" description="Low complexity" evidence="1">
    <location>
        <begin position="61"/>
        <end position="73"/>
    </location>
</feature>
<organism evidence="2 3">
    <name type="scientific">Seminavis robusta</name>
    <dbReference type="NCBI Taxonomy" id="568900"/>
    <lineage>
        <taxon>Eukaryota</taxon>
        <taxon>Sar</taxon>
        <taxon>Stramenopiles</taxon>
        <taxon>Ochrophyta</taxon>
        <taxon>Bacillariophyta</taxon>
        <taxon>Bacillariophyceae</taxon>
        <taxon>Bacillariophycidae</taxon>
        <taxon>Naviculales</taxon>
        <taxon>Naviculaceae</taxon>
        <taxon>Seminavis</taxon>
    </lineage>
</organism>
<feature type="compositionally biased region" description="Basic and acidic residues" evidence="1">
    <location>
        <begin position="670"/>
        <end position="682"/>
    </location>
</feature>
<protein>
    <submittedName>
        <fullName evidence="2">Uncharacterized protein</fullName>
    </submittedName>
</protein>
<feature type="compositionally biased region" description="Basic and acidic residues" evidence="1">
    <location>
        <begin position="603"/>
        <end position="620"/>
    </location>
</feature>
<feature type="compositionally biased region" description="Polar residues" evidence="1">
    <location>
        <begin position="429"/>
        <end position="440"/>
    </location>
</feature>
<feature type="compositionally biased region" description="Basic residues" evidence="1">
    <location>
        <begin position="127"/>
        <end position="144"/>
    </location>
</feature>
<feature type="compositionally biased region" description="Polar residues" evidence="1">
    <location>
        <begin position="553"/>
        <end position="565"/>
    </location>
</feature>
<feature type="region of interest" description="Disordered" evidence="1">
    <location>
        <begin position="1"/>
        <end position="27"/>
    </location>
</feature>
<feature type="region of interest" description="Disordered" evidence="1">
    <location>
        <begin position="337"/>
        <end position="357"/>
    </location>
</feature>
<feature type="compositionally biased region" description="Low complexity" evidence="1">
    <location>
        <begin position="376"/>
        <end position="390"/>
    </location>
</feature>
<name>A0A9N8HQY7_9STRA</name>
<feature type="compositionally biased region" description="Basic and acidic residues" evidence="1">
    <location>
        <begin position="732"/>
        <end position="748"/>
    </location>
</feature>
<feature type="compositionally biased region" description="Acidic residues" evidence="1">
    <location>
        <begin position="153"/>
        <end position="170"/>
    </location>
</feature>
<feature type="compositionally biased region" description="Basic and acidic residues" evidence="1">
    <location>
        <begin position="441"/>
        <end position="456"/>
    </location>
</feature>
<evidence type="ECO:0000256" key="1">
    <source>
        <dbReference type="SAM" id="MobiDB-lite"/>
    </source>
</evidence>
<dbReference type="EMBL" id="CAICTM010001026">
    <property type="protein sequence ID" value="CAB9519583.1"/>
    <property type="molecule type" value="Genomic_DNA"/>
</dbReference>
<feature type="compositionally biased region" description="Low complexity" evidence="1">
    <location>
        <begin position="346"/>
        <end position="357"/>
    </location>
</feature>
<reference evidence="2" key="1">
    <citation type="submission" date="2020-06" db="EMBL/GenBank/DDBJ databases">
        <authorList>
            <consortium name="Plant Systems Biology data submission"/>
        </authorList>
    </citation>
    <scope>NUCLEOTIDE SEQUENCE</scope>
    <source>
        <strain evidence="2">D6</strain>
    </source>
</reference>
<sequence>MQSASSSSAKKKKGNPPPASKTSALPIQGYYAVRKGKQGLKDCIFVSWDRAKPFVVGGDDSNTTNNNNSSSNTRSKKRKKKDDEEEVEFSFFAKFEDAIQYIHPGGKSYADLCSNSGDGAKKSPNSSRRKRQAVLGRSLKKMRIPTREAATANEEEEEEEEEEETEDAAMEEAKAEEVEESPPPDDDNKDNNDKNKDKNNKSKDDANNTNNEDATTEEEDNEMQESTNPPAAAASVTTHPLHVLLEQGFQQNLPKGWRSQNLGLFLTRRDQYREPALKQYLQDLVELQNYREANSVPARTNSNNRHFSGASHPLSVYYLNWSWGVCNSYHRDIRRQQKNRPPLTDNNNNTAAATATTTSRAVIVDGVELPHFKAHSSSQTTSNTTATSSSKAKEDATPPEPAAASGLIRELEQAYLSLKERGWRAKAMQESNKNGKPQASDNKEAETKDAAMKEEEPPMPPLKGMAATLEKNNAPAQSSTMETLKGKEVASDKVNPTTITKESDASGGSEPMSTNDDQKDTLEGSTPPAKPDTLEDSTSPAKPESPKQPETVPEQSQPTSKTVAPTENDAKPEGTPKETTPPGSANKDETKAASTEAATEAETTSKEATLDATSKEKAEPVTDSAIIQEGKPVGNEGTTTTTSVQQEEASKSTNNEAMPDSANDKATSVAEKEVVPDADKNPAKPQSAIMPEGQPVGDEGTTPATSDTTAQQAASKEVDATVTAVVATTSESKSDEAKIDVASKEETLPKSNSKSTDIFNVEAEALYQKDLDELLAFRKEHPEELRRCPPIQDHPSGIKSPFTVRYLKWSWGKEFSPDDADEDDHAVAATVAPAGSEPPNKTPKTDAVASAKPPMPSFVDSNRDGTEEMDEDTPALIELLRASWFSNKDKGWRASELGFPQGGNNRKYNSTSRKERERLYLIDLETLKSWWKTYPSSQHYVFTAPDENNNIEQEEGIDRSKFPYGRSGKNNLCKYDRRHKSGINAPWSLTYLNWSWGVSNSYNRDLTRKEKRKAKQDAQQALYI</sequence>
<proteinExistence type="predicted"/>
<feature type="compositionally biased region" description="Polar residues" evidence="1">
    <location>
        <begin position="749"/>
        <end position="758"/>
    </location>
</feature>
<feature type="region of interest" description="Disordered" evidence="1">
    <location>
        <begin position="372"/>
        <end position="405"/>
    </location>
</feature>
<comment type="caution">
    <text evidence="2">The sequence shown here is derived from an EMBL/GenBank/DDBJ whole genome shotgun (WGS) entry which is preliminary data.</text>
</comment>
<dbReference type="Proteomes" id="UP001153069">
    <property type="component" value="Unassembled WGS sequence"/>
</dbReference>
<feature type="compositionally biased region" description="Acidic residues" evidence="1">
    <location>
        <begin position="177"/>
        <end position="188"/>
    </location>
</feature>
<feature type="compositionally biased region" description="Acidic residues" evidence="1">
    <location>
        <begin position="214"/>
        <end position="223"/>
    </location>
</feature>
<feature type="compositionally biased region" description="Low complexity" evidence="1">
    <location>
        <begin position="701"/>
        <end position="729"/>
    </location>
</feature>
<feature type="compositionally biased region" description="Low complexity" evidence="1">
    <location>
        <begin position="592"/>
        <end position="602"/>
    </location>
</feature>
<feature type="compositionally biased region" description="Polar residues" evidence="1">
    <location>
        <begin position="470"/>
        <end position="482"/>
    </location>
</feature>
<feature type="region of interest" description="Disordered" evidence="1">
    <location>
        <begin position="817"/>
        <end position="868"/>
    </location>
</feature>